<dbReference type="PANTHER" id="PTHR45887:SF1">
    <property type="entry name" value="TRANSLATION INITIATION FACTOR EIF-2B SUBUNIT EPSILON"/>
    <property type="match status" value="1"/>
</dbReference>
<dbReference type="Proteomes" id="UP000053573">
    <property type="component" value="Unassembled WGS sequence"/>
</dbReference>
<keyword evidence="1 4" id="KW-0396">Initiation factor</keyword>
<organism evidence="4 5">
    <name type="scientific">Blastomyces silverae</name>
    <dbReference type="NCBI Taxonomy" id="2060906"/>
    <lineage>
        <taxon>Eukaryota</taxon>
        <taxon>Fungi</taxon>
        <taxon>Dikarya</taxon>
        <taxon>Ascomycota</taxon>
        <taxon>Pezizomycotina</taxon>
        <taxon>Eurotiomycetes</taxon>
        <taxon>Eurotiomycetidae</taxon>
        <taxon>Onygenales</taxon>
        <taxon>Ajellomycetaceae</taxon>
        <taxon>Blastomyces</taxon>
    </lineage>
</organism>
<dbReference type="InterPro" id="IPR016024">
    <property type="entry name" value="ARM-type_fold"/>
</dbReference>
<dbReference type="PANTHER" id="PTHR45887">
    <property type="entry name" value="TRANSLATION INITIATION FACTOR EIF-2B SUBUNIT EPSILON"/>
    <property type="match status" value="1"/>
</dbReference>
<protein>
    <submittedName>
        <fullName evidence="4">Translation initiation factor eIF-2B subunit epsilon</fullName>
    </submittedName>
</protein>
<dbReference type="PROSITE" id="PS51363">
    <property type="entry name" value="W2"/>
    <property type="match status" value="1"/>
</dbReference>
<gene>
    <name evidence="4" type="ORF">EMPG_15653</name>
</gene>
<feature type="compositionally biased region" description="Acidic residues" evidence="2">
    <location>
        <begin position="85"/>
        <end position="105"/>
    </location>
</feature>
<dbReference type="STRING" id="2060906.A0A0H1BBU5"/>
<dbReference type="EMBL" id="LDEV01002492">
    <property type="protein sequence ID" value="KLJ08914.1"/>
    <property type="molecule type" value="Genomic_DNA"/>
</dbReference>
<comment type="caution">
    <text evidence="4">The sequence shown here is derived from an EMBL/GenBank/DDBJ whole genome shotgun (WGS) entry which is preliminary data.</text>
</comment>
<sequence length="105" mass="12482">MFDRDEPVRKPDQVDLLLLIQQELAERSRGETVLLFMAKELYDLETVEEEAFEQWWADERAVASEALKRVRRQTEPFIEWLANADSEEDDDDDDDDDEEEEEDSE</sequence>
<dbReference type="CDD" id="cd11558">
    <property type="entry name" value="W2_eIF2B_epsilon"/>
    <property type="match status" value="1"/>
</dbReference>
<evidence type="ECO:0000256" key="2">
    <source>
        <dbReference type="SAM" id="MobiDB-lite"/>
    </source>
</evidence>
<dbReference type="SMART" id="SM00515">
    <property type="entry name" value="eIF5C"/>
    <property type="match status" value="1"/>
</dbReference>
<accession>A0A0H1BBU5</accession>
<evidence type="ECO:0000256" key="1">
    <source>
        <dbReference type="ARBA" id="ARBA00022540"/>
    </source>
</evidence>
<reference evidence="5" key="1">
    <citation type="journal article" date="2015" name="PLoS Genet.">
        <title>The dynamic genome and transcriptome of the human fungal pathogen Blastomyces and close relative Emmonsia.</title>
        <authorList>
            <person name="Munoz J.F."/>
            <person name="Gauthier G.M."/>
            <person name="Desjardins C.A."/>
            <person name="Gallo J.E."/>
            <person name="Holder J."/>
            <person name="Sullivan T.D."/>
            <person name="Marty A.J."/>
            <person name="Carmen J.C."/>
            <person name="Chen Z."/>
            <person name="Ding L."/>
            <person name="Gujja S."/>
            <person name="Magrini V."/>
            <person name="Misas E."/>
            <person name="Mitreva M."/>
            <person name="Priest M."/>
            <person name="Saif S."/>
            <person name="Whiston E.A."/>
            <person name="Young S."/>
            <person name="Zeng Q."/>
            <person name="Goldman W.E."/>
            <person name="Mardis E.R."/>
            <person name="Taylor J.W."/>
            <person name="McEwen J.G."/>
            <person name="Clay O.K."/>
            <person name="Klein B.S."/>
            <person name="Cuomo C.A."/>
        </authorList>
    </citation>
    <scope>NUCLEOTIDE SEQUENCE [LARGE SCALE GENOMIC DNA]</scope>
    <source>
        <strain evidence="5">UAMH 139</strain>
    </source>
</reference>
<feature type="region of interest" description="Disordered" evidence="2">
    <location>
        <begin position="79"/>
        <end position="105"/>
    </location>
</feature>
<evidence type="ECO:0000259" key="3">
    <source>
        <dbReference type="PROSITE" id="PS51363"/>
    </source>
</evidence>
<proteinExistence type="predicted"/>
<dbReference type="Gene3D" id="1.25.40.180">
    <property type="match status" value="1"/>
</dbReference>
<feature type="domain" description="W2" evidence="3">
    <location>
        <begin position="1"/>
        <end position="91"/>
    </location>
</feature>
<evidence type="ECO:0000313" key="5">
    <source>
        <dbReference type="Proteomes" id="UP000053573"/>
    </source>
</evidence>
<dbReference type="InterPro" id="IPR003307">
    <property type="entry name" value="W2_domain"/>
</dbReference>
<dbReference type="GO" id="GO:0031369">
    <property type="term" value="F:translation initiation factor binding"/>
    <property type="evidence" value="ECO:0007669"/>
    <property type="project" value="InterPro"/>
</dbReference>
<dbReference type="GO" id="GO:0005085">
    <property type="term" value="F:guanyl-nucleotide exchange factor activity"/>
    <property type="evidence" value="ECO:0007669"/>
    <property type="project" value="InterPro"/>
</dbReference>
<dbReference type="GO" id="GO:0003743">
    <property type="term" value="F:translation initiation factor activity"/>
    <property type="evidence" value="ECO:0007669"/>
    <property type="project" value="UniProtKB-KW"/>
</dbReference>
<dbReference type="AlphaFoldDB" id="A0A0H1BBU5"/>
<dbReference type="Pfam" id="PF02020">
    <property type="entry name" value="W2"/>
    <property type="match status" value="1"/>
</dbReference>
<name>A0A0H1BBU5_9EURO</name>
<keyword evidence="5" id="KW-1185">Reference proteome</keyword>
<dbReference type="OrthoDB" id="424572at2759"/>
<dbReference type="InterPro" id="IPR051956">
    <property type="entry name" value="eIF2B_epsilon"/>
</dbReference>
<evidence type="ECO:0000313" key="4">
    <source>
        <dbReference type="EMBL" id="KLJ08914.1"/>
    </source>
</evidence>
<dbReference type="SUPFAM" id="SSF48371">
    <property type="entry name" value="ARM repeat"/>
    <property type="match status" value="1"/>
</dbReference>
<keyword evidence="1 4" id="KW-0648">Protein biosynthesis</keyword>
<dbReference type="GO" id="GO:0005851">
    <property type="term" value="C:eukaryotic translation initiation factor 2B complex"/>
    <property type="evidence" value="ECO:0007669"/>
    <property type="project" value="TreeGrafter"/>
</dbReference>
<dbReference type="InterPro" id="IPR044123">
    <property type="entry name" value="W2_eIF2B_epsilon"/>
</dbReference>